<dbReference type="SUPFAM" id="SSF88946">
    <property type="entry name" value="Sigma2 domain of RNA polymerase sigma factors"/>
    <property type="match status" value="1"/>
</dbReference>
<dbReference type="Pfam" id="PF04542">
    <property type="entry name" value="Sigma70_r2"/>
    <property type="match status" value="1"/>
</dbReference>
<dbReference type="GO" id="GO:0016987">
    <property type="term" value="F:sigma factor activity"/>
    <property type="evidence" value="ECO:0007669"/>
    <property type="project" value="UniProtKB-KW"/>
</dbReference>
<dbReference type="InterPro" id="IPR013249">
    <property type="entry name" value="RNA_pol_sigma70_r4_t2"/>
</dbReference>
<comment type="caution">
    <text evidence="7">The sequence shown here is derived from an EMBL/GenBank/DDBJ whole genome shotgun (WGS) entry which is preliminary data.</text>
</comment>
<evidence type="ECO:0000259" key="6">
    <source>
        <dbReference type="Pfam" id="PF08281"/>
    </source>
</evidence>
<name>A0A941IX06_9BACT</name>
<feature type="domain" description="RNA polymerase sigma-70 region 2" evidence="5">
    <location>
        <begin position="21"/>
        <end position="87"/>
    </location>
</feature>
<gene>
    <name evidence="7" type="ORF">KDU71_05870</name>
</gene>
<dbReference type="InterPro" id="IPR039425">
    <property type="entry name" value="RNA_pol_sigma-70-like"/>
</dbReference>
<evidence type="ECO:0000256" key="2">
    <source>
        <dbReference type="ARBA" id="ARBA00023015"/>
    </source>
</evidence>
<dbReference type="GO" id="GO:0003677">
    <property type="term" value="F:DNA binding"/>
    <property type="evidence" value="ECO:0007669"/>
    <property type="project" value="InterPro"/>
</dbReference>
<dbReference type="AlphaFoldDB" id="A0A941IX06"/>
<evidence type="ECO:0000313" key="8">
    <source>
        <dbReference type="Proteomes" id="UP000679220"/>
    </source>
</evidence>
<dbReference type="RefSeq" id="WP_212188983.1">
    <property type="nucleotide sequence ID" value="NZ_JAGTAR010000006.1"/>
</dbReference>
<reference evidence="7" key="1">
    <citation type="journal article" date="2018" name="Int. J. Syst. Evol. Microbiol.">
        <title>Carboxylicivirga sediminis sp. nov., isolated from coastal sediment.</title>
        <authorList>
            <person name="Wang F.Q."/>
            <person name="Ren L.H."/>
            <person name="Zou R.J."/>
            <person name="Sun Y.Z."/>
            <person name="Liu X.J."/>
            <person name="Jiang F."/>
            <person name="Liu L.J."/>
        </authorList>
    </citation>
    <scope>NUCLEOTIDE SEQUENCE</scope>
    <source>
        <strain evidence="7">JR1</strain>
    </source>
</reference>
<sequence>MAQDKLSGNTIASRDEFFSQIFESYYVRLCHYAHTFILDFDVCRDLVQELFIKLWEVRVDNFSEEELEKFIFRSIKNACFDFLRKQKVRHNSRALILERLLEQEEIHISEIEILELSNRIDKVLNNLPEQTARVFRMSRFEDKTNKEIALELDISVKGVEFHMSKALKTFRHELQEYLPVIASIIGFWSNN</sequence>
<dbReference type="Pfam" id="PF08281">
    <property type="entry name" value="Sigma70_r4_2"/>
    <property type="match status" value="1"/>
</dbReference>
<evidence type="ECO:0000313" key="7">
    <source>
        <dbReference type="EMBL" id="MBR8535078.1"/>
    </source>
</evidence>
<dbReference type="InterPro" id="IPR007627">
    <property type="entry name" value="RNA_pol_sigma70_r2"/>
</dbReference>
<comment type="similarity">
    <text evidence="1">Belongs to the sigma-70 factor family. ECF subfamily.</text>
</comment>
<keyword evidence="8" id="KW-1185">Reference proteome</keyword>
<dbReference type="NCBIfam" id="TIGR02985">
    <property type="entry name" value="Sig70_bacteroi1"/>
    <property type="match status" value="1"/>
</dbReference>
<accession>A0A941IX06</accession>
<dbReference type="PANTHER" id="PTHR43133:SF46">
    <property type="entry name" value="RNA POLYMERASE SIGMA-70 FACTOR ECF SUBFAMILY"/>
    <property type="match status" value="1"/>
</dbReference>
<dbReference type="InterPro" id="IPR013324">
    <property type="entry name" value="RNA_pol_sigma_r3/r4-like"/>
</dbReference>
<evidence type="ECO:0000256" key="3">
    <source>
        <dbReference type="ARBA" id="ARBA00023082"/>
    </source>
</evidence>
<dbReference type="InterPro" id="IPR036388">
    <property type="entry name" value="WH-like_DNA-bd_sf"/>
</dbReference>
<dbReference type="SUPFAM" id="SSF88659">
    <property type="entry name" value="Sigma3 and sigma4 domains of RNA polymerase sigma factors"/>
    <property type="match status" value="1"/>
</dbReference>
<feature type="domain" description="RNA polymerase sigma factor 70 region 4 type 2" evidence="6">
    <location>
        <begin position="118"/>
        <end position="169"/>
    </location>
</feature>
<protein>
    <submittedName>
        <fullName evidence="7">RNA polymerase sigma-70 factor</fullName>
    </submittedName>
</protein>
<dbReference type="Gene3D" id="1.10.1740.10">
    <property type="match status" value="1"/>
</dbReference>
<evidence type="ECO:0000256" key="1">
    <source>
        <dbReference type="ARBA" id="ARBA00010641"/>
    </source>
</evidence>
<organism evidence="7 8">
    <name type="scientific">Carboxylicivirga sediminis</name>
    <dbReference type="NCBI Taxonomy" id="2006564"/>
    <lineage>
        <taxon>Bacteria</taxon>
        <taxon>Pseudomonadati</taxon>
        <taxon>Bacteroidota</taxon>
        <taxon>Bacteroidia</taxon>
        <taxon>Marinilabiliales</taxon>
        <taxon>Marinilabiliaceae</taxon>
        <taxon>Carboxylicivirga</taxon>
    </lineage>
</organism>
<dbReference type="Proteomes" id="UP000679220">
    <property type="component" value="Unassembled WGS sequence"/>
</dbReference>
<keyword evidence="4" id="KW-0804">Transcription</keyword>
<dbReference type="EMBL" id="JAGTAR010000006">
    <property type="protein sequence ID" value="MBR8535078.1"/>
    <property type="molecule type" value="Genomic_DNA"/>
</dbReference>
<evidence type="ECO:0000259" key="5">
    <source>
        <dbReference type="Pfam" id="PF04542"/>
    </source>
</evidence>
<dbReference type="Gene3D" id="1.10.10.10">
    <property type="entry name" value="Winged helix-like DNA-binding domain superfamily/Winged helix DNA-binding domain"/>
    <property type="match status" value="1"/>
</dbReference>
<dbReference type="InterPro" id="IPR013325">
    <property type="entry name" value="RNA_pol_sigma_r2"/>
</dbReference>
<dbReference type="NCBIfam" id="TIGR02937">
    <property type="entry name" value="sigma70-ECF"/>
    <property type="match status" value="1"/>
</dbReference>
<dbReference type="InterPro" id="IPR014327">
    <property type="entry name" value="RNA_pol_sigma70_bacteroid"/>
</dbReference>
<evidence type="ECO:0000256" key="4">
    <source>
        <dbReference type="ARBA" id="ARBA00023163"/>
    </source>
</evidence>
<keyword evidence="3" id="KW-0731">Sigma factor</keyword>
<reference evidence="7" key="2">
    <citation type="submission" date="2021-04" db="EMBL/GenBank/DDBJ databases">
        <authorList>
            <person name="Zhang T."/>
            <person name="Zhang Y."/>
            <person name="Lu D."/>
            <person name="Zuo D."/>
            <person name="Du Z."/>
        </authorList>
    </citation>
    <scope>NUCLEOTIDE SEQUENCE</scope>
    <source>
        <strain evidence="7">JR1</strain>
    </source>
</reference>
<keyword evidence="2" id="KW-0805">Transcription regulation</keyword>
<proteinExistence type="inferred from homology"/>
<dbReference type="InterPro" id="IPR014284">
    <property type="entry name" value="RNA_pol_sigma-70_dom"/>
</dbReference>
<dbReference type="GO" id="GO:0006352">
    <property type="term" value="P:DNA-templated transcription initiation"/>
    <property type="evidence" value="ECO:0007669"/>
    <property type="project" value="InterPro"/>
</dbReference>
<dbReference type="PANTHER" id="PTHR43133">
    <property type="entry name" value="RNA POLYMERASE ECF-TYPE SIGMA FACTO"/>
    <property type="match status" value="1"/>
</dbReference>
<dbReference type="CDD" id="cd06171">
    <property type="entry name" value="Sigma70_r4"/>
    <property type="match status" value="1"/>
</dbReference>